<dbReference type="NCBIfam" id="TIGR00710">
    <property type="entry name" value="efflux_Bcr_CflA"/>
    <property type="match status" value="1"/>
</dbReference>
<evidence type="ECO:0000259" key="10">
    <source>
        <dbReference type="PROSITE" id="PS50850"/>
    </source>
</evidence>
<evidence type="ECO:0000256" key="3">
    <source>
        <dbReference type="ARBA" id="ARBA00007520"/>
    </source>
</evidence>
<dbReference type="RefSeq" id="WP_111490226.1">
    <property type="nucleotide sequence ID" value="NZ_CP031264.1"/>
</dbReference>
<dbReference type="KEGG" id="stri:C7M71_009810"/>
<keyword evidence="5" id="KW-1003">Cell membrane</keyword>
<dbReference type="InterPro" id="IPR005829">
    <property type="entry name" value="Sugar_transporter_CS"/>
</dbReference>
<organism evidence="11 12">
    <name type="scientific">Peterkaempfera bronchialis</name>
    <dbReference type="NCBI Taxonomy" id="2126346"/>
    <lineage>
        <taxon>Bacteria</taxon>
        <taxon>Bacillati</taxon>
        <taxon>Actinomycetota</taxon>
        <taxon>Actinomycetes</taxon>
        <taxon>Kitasatosporales</taxon>
        <taxon>Streptomycetaceae</taxon>
        <taxon>Peterkaempfera</taxon>
    </lineage>
</organism>
<evidence type="ECO:0000256" key="2">
    <source>
        <dbReference type="ARBA" id="ARBA00006236"/>
    </source>
</evidence>
<dbReference type="PROSITE" id="PS50850">
    <property type="entry name" value="MFS"/>
    <property type="match status" value="1"/>
</dbReference>
<keyword evidence="4" id="KW-0813">Transport</keyword>
<feature type="transmembrane region" description="Helical" evidence="9">
    <location>
        <begin position="155"/>
        <end position="173"/>
    </location>
</feature>
<name>A0A345SVD5_9ACTN</name>
<accession>A0A345SVD5</accession>
<feature type="transmembrane region" description="Helical" evidence="9">
    <location>
        <begin position="235"/>
        <end position="253"/>
    </location>
</feature>
<dbReference type="AlphaFoldDB" id="A0A345SVD5"/>
<evidence type="ECO:0000256" key="4">
    <source>
        <dbReference type="ARBA" id="ARBA00022448"/>
    </source>
</evidence>
<evidence type="ECO:0000313" key="11">
    <source>
        <dbReference type="EMBL" id="AXI77690.1"/>
    </source>
</evidence>
<evidence type="ECO:0000256" key="8">
    <source>
        <dbReference type="ARBA" id="ARBA00023136"/>
    </source>
</evidence>
<comment type="similarity">
    <text evidence="3">Belongs to the major facilitator superfamily. TCR/Tet family.</text>
</comment>
<feature type="transmembrane region" description="Helical" evidence="9">
    <location>
        <begin position="330"/>
        <end position="354"/>
    </location>
</feature>
<comment type="similarity">
    <text evidence="2">Belongs to the major facilitator superfamily. Bcr/CmlA family.</text>
</comment>
<keyword evidence="8 9" id="KW-0472">Membrane</keyword>
<dbReference type="Pfam" id="PF07690">
    <property type="entry name" value="MFS_1"/>
    <property type="match status" value="1"/>
</dbReference>
<evidence type="ECO:0000256" key="1">
    <source>
        <dbReference type="ARBA" id="ARBA00004651"/>
    </source>
</evidence>
<feature type="domain" description="Major facilitator superfamily (MFS) profile" evidence="10">
    <location>
        <begin position="29"/>
        <end position="414"/>
    </location>
</feature>
<dbReference type="GO" id="GO:0042910">
    <property type="term" value="F:xenobiotic transmembrane transporter activity"/>
    <property type="evidence" value="ECO:0007669"/>
    <property type="project" value="InterPro"/>
</dbReference>
<sequence length="426" mass="43478">MPDIRQSSAAPVSPTTSAARVSTPHRAGLLLILVLGSLTALAPLSMDLYLPALPRIAENLSTGEGTVQLTLTACLLGLAAGQLVAGPLSDALGRRRPLLVGLAVYVAATAACAAAPDARLFIAFRLVQGLSGAAGIVIARAVVRDLFDGLAAARFFASLMLVSGTAPILAPMLGGQILRVTSWRGVFVVLAVLGLAILAASALLLRETLPPERRHRGGLSETLRTMRGLLRDRPFTGYVLSGAFAFASLFAYVSGSSFAIQQVYGASPQTYSLLFGVNSVGLVAFGQLNGKVLLGRFRAHRVLLLGLGLMAASSAALVLLVTLTDAGLPWIAAALFVLASSLGLVMPTTTALSLQRAPHAAGTASALLGTVQFAAGALSPALAGLGSGGTALPMAAAMLAMALLAAVVFLAFCRPWRPTADPLATG</sequence>
<feature type="transmembrane region" description="Helical" evidence="9">
    <location>
        <begin position="302"/>
        <end position="324"/>
    </location>
</feature>
<dbReference type="EMBL" id="CP031264">
    <property type="protein sequence ID" value="AXI77690.1"/>
    <property type="molecule type" value="Genomic_DNA"/>
</dbReference>
<dbReference type="InterPro" id="IPR011701">
    <property type="entry name" value="MFS"/>
</dbReference>
<dbReference type="GO" id="GO:0005886">
    <property type="term" value="C:plasma membrane"/>
    <property type="evidence" value="ECO:0007669"/>
    <property type="project" value="UniProtKB-SubCell"/>
</dbReference>
<comment type="subcellular location">
    <subcellularLocation>
        <location evidence="1">Cell membrane</location>
        <topology evidence="1">Multi-pass membrane protein</topology>
    </subcellularLocation>
</comment>
<dbReference type="InterPro" id="IPR001958">
    <property type="entry name" value="Tet-R_TetA/multi-R_MdtG-like"/>
</dbReference>
<feature type="transmembrane region" description="Helical" evidence="9">
    <location>
        <begin position="273"/>
        <end position="290"/>
    </location>
</feature>
<dbReference type="Gene3D" id="1.20.1720.10">
    <property type="entry name" value="Multidrug resistance protein D"/>
    <property type="match status" value="1"/>
</dbReference>
<evidence type="ECO:0000256" key="5">
    <source>
        <dbReference type="ARBA" id="ARBA00022475"/>
    </source>
</evidence>
<evidence type="ECO:0000256" key="9">
    <source>
        <dbReference type="SAM" id="Phobius"/>
    </source>
</evidence>
<keyword evidence="12" id="KW-1185">Reference proteome</keyword>
<proteinExistence type="inferred from homology"/>
<feature type="transmembrane region" description="Helical" evidence="9">
    <location>
        <begin position="366"/>
        <end position="385"/>
    </location>
</feature>
<dbReference type="PRINTS" id="PR01035">
    <property type="entry name" value="TCRTETA"/>
</dbReference>
<feature type="transmembrane region" description="Helical" evidence="9">
    <location>
        <begin position="27"/>
        <end position="46"/>
    </location>
</feature>
<dbReference type="CDD" id="cd17320">
    <property type="entry name" value="MFS_MdfA_MDR_like"/>
    <property type="match status" value="1"/>
</dbReference>
<dbReference type="PROSITE" id="PS00216">
    <property type="entry name" value="SUGAR_TRANSPORT_1"/>
    <property type="match status" value="1"/>
</dbReference>
<dbReference type="PANTHER" id="PTHR23502:SF132">
    <property type="entry name" value="POLYAMINE TRANSPORTER 2-RELATED"/>
    <property type="match status" value="1"/>
</dbReference>
<dbReference type="InterPro" id="IPR020846">
    <property type="entry name" value="MFS_dom"/>
</dbReference>
<feature type="transmembrane region" description="Helical" evidence="9">
    <location>
        <begin position="66"/>
        <end position="85"/>
    </location>
</feature>
<dbReference type="GO" id="GO:1990961">
    <property type="term" value="P:xenobiotic detoxification by transmembrane export across the plasma membrane"/>
    <property type="evidence" value="ECO:0007669"/>
    <property type="project" value="InterPro"/>
</dbReference>
<dbReference type="OrthoDB" id="9814303at2"/>
<feature type="transmembrane region" description="Helical" evidence="9">
    <location>
        <begin position="122"/>
        <end position="143"/>
    </location>
</feature>
<evidence type="ECO:0000313" key="12">
    <source>
        <dbReference type="Proteomes" id="UP000249340"/>
    </source>
</evidence>
<protein>
    <submittedName>
        <fullName evidence="11">MFS transporter</fullName>
    </submittedName>
</protein>
<feature type="transmembrane region" description="Helical" evidence="9">
    <location>
        <begin position="391"/>
        <end position="413"/>
    </location>
</feature>
<reference evidence="12" key="1">
    <citation type="submission" date="2018-07" db="EMBL/GenBank/DDBJ databases">
        <title>Streptacidiphilus bronchialis DSM 106435 chromosome.</title>
        <authorList>
            <person name="Batra D."/>
            <person name="Gulvik C.A."/>
        </authorList>
    </citation>
    <scope>NUCLEOTIDE SEQUENCE [LARGE SCALE GENOMIC DNA]</scope>
    <source>
        <strain evidence="12">DSM 106435</strain>
    </source>
</reference>
<feature type="transmembrane region" description="Helical" evidence="9">
    <location>
        <begin position="185"/>
        <end position="205"/>
    </location>
</feature>
<dbReference type="InterPro" id="IPR004812">
    <property type="entry name" value="Efflux_drug-R_Bcr/CmlA"/>
</dbReference>
<dbReference type="PANTHER" id="PTHR23502">
    <property type="entry name" value="MAJOR FACILITATOR SUPERFAMILY"/>
    <property type="match status" value="1"/>
</dbReference>
<dbReference type="InterPro" id="IPR036259">
    <property type="entry name" value="MFS_trans_sf"/>
</dbReference>
<feature type="transmembrane region" description="Helical" evidence="9">
    <location>
        <begin position="97"/>
        <end position="116"/>
    </location>
</feature>
<gene>
    <name evidence="11" type="ORF">C7M71_009810</name>
</gene>
<dbReference type="SUPFAM" id="SSF103473">
    <property type="entry name" value="MFS general substrate transporter"/>
    <property type="match status" value="1"/>
</dbReference>
<dbReference type="Proteomes" id="UP000249340">
    <property type="component" value="Chromosome"/>
</dbReference>
<keyword evidence="6 9" id="KW-0812">Transmembrane</keyword>
<keyword evidence="7 9" id="KW-1133">Transmembrane helix</keyword>
<evidence type="ECO:0000256" key="6">
    <source>
        <dbReference type="ARBA" id="ARBA00022692"/>
    </source>
</evidence>
<dbReference type="FunFam" id="1.20.1720.10:FF:000005">
    <property type="entry name" value="Bcr/CflA family efflux transporter"/>
    <property type="match status" value="1"/>
</dbReference>
<evidence type="ECO:0000256" key="7">
    <source>
        <dbReference type="ARBA" id="ARBA00022989"/>
    </source>
</evidence>